<keyword evidence="4" id="KW-0106">Calcium</keyword>
<name>A0ABN6H4N1_9BACT</name>
<evidence type="ECO:0000256" key="6">
    <source>
        <dbReference type="SAM" id="SignalP"/>
    </source>
</evidence>
<evidence type="ECO:0000256" key="4">
    <source>
        <dbReference type="ARBA" id="ARBA00022837"/>
    </source>
</evidence>
<dbReference type="Gene3D" id="3.30.1120.10">
    <property type="match status" value="1"/>
</dbReference>
<feature type="domain" description="Sulfatase N-terminal" evidence="7">
    <location>
        <begin position="25"/>
        <end position="358"/>
    </location>
</feature>
<dbReference type="Pfam" id="PF00884">
    <property type="entry name" value="Sulfatase"/>
    <property type="match status" value="1"/>
</dbReference>
<keyword evidence="2" id="KW-0479">Metal-binding</keyword>
<evidence type="ECO:0000256" key="3">
    <source>
        <dbReference type="ARBA" id="ARBA00022801"/>
    </source>
</evidence>
<dbReference type="InterPro" id="IPR050738">
    <property type="entry name" value="Sulfatase"/>
</dbReference>
<dbReference type="InterPro" id="IPR000917">
    <property type="entry name" value="Sulfatase_N"/>
</dbReference>
<dbReference type="PROSITE" id="PS00523">
    <property type="entry name" value="SULFATASE_1"/>
    <property type="match status" value="1"/>
</dbReference>
<evidence type="ECO:0000256" key="2">
    <source>
        <dbReference type="ARBA" id="ARBA00022723"/>
    </source>
</evidence>
<evidence type="ECO:0000256" key="1">
    <source>
        <dbReference type="ARBA" id="ARBA00008779"/>
    </source>
</evidence>
<evidence type="ECO:0000259" key="7">
    <source>
        <dbReference type="Pfam" id="PF00884"/>
    </source>
</evidence>
<dbReference type="CDD" id="cd16029">
    <property type="entry name" value="4-S"/>
    <property type="match status" value="1"/>
</dbReference>
<dbReference type="SUPFAM" id="SSF53649">
    <property type="entry name" value="Alkaline phosphatase-like"/>
    <property type="match status" value="1"/>
</dbReference>
<evidence type="ECO:0000313" key="8">
    <source>
        <dbReference type="EMBL" id="BCX47557.1"/>
    </source>
</evidence>
<keyword evidence="3" id="KW-0378">Hydrolase</keyword>
<accession>A0ABN6H4N1</accession>
<dbReference type="EMBL" id="AP024702">
    <property type="protein sequence ID" value="BCX47557.1"/>
    <property type="molecule type" value="Genomic_DNA"/>
</dbReference>
<protein>
    <submittedName>
        <fullName evidence="8">N-acetylgalactosamine-6-sulfatase</fullName>
    </submittedName>
</protein>
<dbReference type="RefSeq" id="WP_338689820.1">
    <property type="nucleotide sequence ID" value="NZ_AP024702.1"/>
</dbReference>
<dbReference type="InterPro" id="IPR024607">
    <property type="entry name" value="Sulfatase_CS"/>
</dbReference>
<gene>
    <name evidence="8" type="ORF">HAHE_14650</name>
</gene>
<dbReference type="PANTHER" id="PTHR42693">
    <property type="entry name" value="ARYLSULFATASE FAMILY MEMBER"/>
    <property type="match status" value="1"/>
</dbReference>
<comment type="similarity">
    <text evidence="1">Belongs to the sulfatase family.</text>
</comment>
<evidence type="ECO:0000313" key="9">
    <source>
        <dbReference type="Proteomes" id="UP001374893"/>
    </source>
</evidence>
<feature type="region of interest" description="Disordered" evidence="5">
    <location>
        <begin position="487"/>
        <end position="514"/>
    </location>
</feature>
<sequence>MKSLLILFLGLAGNALASPADGSKPNIIFILSDDMGWNEPAFNGGKAEWTPHMDQLRKAGVSLDQFYVHAVCSPTRAAFMTGRYAFRTWADWRSEDFGKPSYLAMLDMKLAKNEAGDDTRRIHGLATEERTVAEALKEAGYFTSIVGKWHCGEWLPGQLPMGQGFMHQYGHYGWGIDYNNKTIPHNAPARYAVYDWHRNQQPILEPGYSTDLIANEAVRVIAQHRMKQQTSGEAQPLFMYVAFNAIHGPLEEIPRYTDRYEKRYAALKCLDDAVGRIVEAVDQCGYGDNTLVILANDNGGLTPEQNAPYRGTKNTNYEGGVRVPCVMRWPGKLEAGGTNSAMMHVTDLFPTFATLAGASLEQERPLDGINMTEALFAGAESPREEIVFEITGSVRPPSMRRGKYKLVGKELFDLEADPSEKTDLAGKLPEIAKELSSHLDTVSKQRPPLEGMDRLMSPALPWVYGQEENANAPDWLKELVKQVRATQPTEWAPGTTPWPQAPKDGKIIYTGDGR</sequence>
<dbReference type="Proteomes" id="UP001374893">
    <property type="component" value="Chromosome"/>
</dbReference>
<feature type="signal peptide" evidence="6">
    <location>
        <begin position="1"/>
        <end position="17"/>
    </location>
</feature>
<dbReference type="PROSITE" id="PS00149">
    <property type="entry name" value="SULFATASE_2"/>
    <property type="match status" value="1"/>
</dbReference>
<dbReference type="PANTHER" id="PTHR42693:SF33">
    <property type="entry name" value="ARYLSULFATASE"/>
    <property type="match status" value="1"/>
</dbReference>
<feature type="chain" id="PRO_5046178364" evidence="6">
    <location>
        <begin position="18"/>
        <end position="514"/>
    </location>
</feature>
<dbReference type="InterPro" id="IPR017850">
    <property type="entry name" value="Alkaline_phosphatase_core_sf"/>
</dbReference>
<evidence type="ECO:0000256" key="5">
    <source>
        <dbReference type="SAM" id="MobiDB-lite"/>
    </source>
</evidence>
<dbReference type="Gene3D" id="3.40.720.10">
    <property type="entry name" value="Alkaline Phosphatase, subunit A"/>
    <property type="match status" value="1"/>
</dbReference>
<reference evidence="8 9" key="1">
    <citation type="submission" date="2021-06" db="EMBL/GenBank/DDBJ databases">
        <title>Complete genome of Haloferula helveola possessing various polysaccharide degrading enzymes.</title>
        <authorList>
            <person name="Takami H."/>
            <person name="Huang C."/>
            <person name="Hamasaki K."/>
        </authorList>
    </citation>
    <scope>NUCLEOTIDE SEQUENCE [LARGE SCALE GENOMIC DNA]</scope>
    <source>
        <strain evidence="8 9">CN-1</strain>
    </source>
</reference>
<keyword evidence="9" id="KW-1185">Reference proteome</keyword>
<keyword evidence="6" id="KW-0732">Signal</keyword>
<proteinExistence type="inferred from homology"/>
<organism evidence="8 9">
    <name type="scientific">Haloferula helveola</name>
    <dbReference type="NCBI Taxonomy" id="490095"/>
    <lineage>
        <taxon>Bacteria</taxon>
        <taxon>Pseudomonadati</taxon>
        <taxon>Verrucomicrobiota</taxon>
        <taxon>Verrucomicrobiia</taxon>
        <taxon>Verrucomicrobiales</taxon>
        <taxon>Verrucomicrobiaceae</taxon>
        <taxon>Haloferula</taxon>
    </lineage>
</organism>